<feature type="transmembrane region" description="Helical" evidence="1">
    <location>
        <begin position="94"/>
        <end position="113"/>
    </location>
</feature>
<comment type="subcellular location">
    <subcellularLocation>
        <location evidence="1">Cell membrane</location>
        <topology evidence="1">Multi-pass membrane protein</topology>
    </subcellularLocation>
</comment>
<keyword evidence="1" id="KW-0739">Sodium transport</keyword>
<reference evidence="3 4" key="1">
    <citation type="submission" date="2015-08" db="EMBL/GenBank/DDBJ databases">
        <authorList>
            <person name="Babu N.S."/>
            <person name="Beckwith C.J."/>
            <person name="Beseler K.G."/>
            <person name="Brison A."/>
            <person name="Carone J.V."/>
            <person name="Caskin T.P."/>
            <person name="Diamond M."/>
            <person name="Durham M.E."/>
            <person name="Foxe J.M."/>
            <person name="Go M."/>
            <person name="Henderson B.A."/>
            <person name="Jones I.B."/>
            <person name="McGettigan J.A."/>
            <person name="Micheletti S.J."/>
            <person name="Nasrallah M.E."/>
            <person name="Ortiz D."/>
            <person name="Piller C.R."/>
            <person name="Privatt S.R."/>
            <person name="Schneider S.L."/>
            <person name="Sharp S."/>
            <person name="Smith T.C."/>
            <person name="Stanton J.D."/>
            <person name="Ullery H.E."/>
            <person name="Wilson R.J."/>
            <person name="Serrano M.G."/>
            <person name="Buck G."/>
            <person name="Lee V."/>
            <person name="Wang Y."/>
            <person name="Carvalho R."/>
            <person name="Voegtly L."/>
            <person name="Shi R."/>
            <person name="Duckworth R."/>
            <person name="Johnson A."/>
            <person name="Loviza R."/>
            <person name="Walstead R."/>
            <person name="Shah Z."/>
            <person name="Kiflezghi M."/>
            <person name="Wade K."/>
            <person name="Ball S.L."/>
            <person name="Bradley K.W."/>
            <person name="Asai D.J."/>
            <person name="Bowman C.A."/>
            <person name="Russell D.A."/>
            <person name="Pope W.H."/>
            <person name="Jacobs-Sera D."/>
            <person name="Hendrix R.W."/>
            <person name="Hatfull G.F."/>
        </authorList>
    </citation>
    <scope>NUCLEOTIDE SEQUENCE [LARGE SCALE GENOMIC DNA]</scope>
    <source>
        <strain evidence="3 4">PUDD_83A45</strain>
    </source>
</reference>
<dbReference type="PANTHER" id="PTHR36178:SF1">
    <property type="entry name" value="SODIUM_GLUTAMATE SYMPORTER"/>
    <property type="match status" value="1"/>
</dbReference>
<keyword evidence="1" id="KW-0029">Amino-acid transport</keyword>
<feature type="transmembrane region" description="Helical" evidence="1">
    <location>
        <begin position="215"/>
        <end position="233"/>
    </location>
</feature>
<sequence>MQIEVGLVSSVALTLLLLLFGAWAARSWRIFSRFAIPGPVVGGFLFALVVLALREWGSIELTIDTTLQSPAMLAFFTTIGLGASLSLIKTGGRVLVVYLVACWTVAIFQNLVGIGLAKALGINELLGVMAGAVSLEGGHGAAAAFGPTAEELGAQGATAVAIAAATFGLIAGSLIGGPLATWLIKRNKLAVETRDIGDVRERGVDNTSEVNEGSVVATAAVIGVVVVIGVYLGKLFGEWTGYSLPGYVGAMLIAIILRNINDAAGWVEIHGKTLKLISDVSLGFFLTQAMMSLKIWDLYDLALPLLVILLVQVVVLVAFVALVVFRILGKNYDAAVICGGMMGHGLGGTPNAVANMDAVGRKHGLQSKVAMVVVPLSGAVLIDVVALPWIVFCLNWVA</sequence>
<dbReference type="PANTHER" id="PTHR36178">
    <property type="entry name" value="SLR0625 PROTEIN"/>
    <property type="match status" value="1"/>
</dbReference>
<dbReference type="EMBL" id="CP012342">
    <property type="protein sequence ID" value="AKV59449.1"/>
    <property type="molecule type" value="Genomic_DNA"/>
</dbReference>
<evidence type="ECO:0000313" key="4">
    <source>
        <dbReference type="Proteomes" id="UP000060016"/>
    </source>
</evidence>
<dbReference type="RefSeq" id="WP_052205734.1">
    <property type="nucleotide sequence ID" value="NZ_CP012342.1"/>
</dbReference>
<accession>A0A0K1RDF3</accession>
<dbReference type="STRING" id="156976.AK829_10255"/>
<dbReference type="PATRIC" id="fig|156976.3.peg.2066"/>
<protein>
    <recommendedName>
        <fullName evidence="1 2">Sodium/glutamate symporter</fullName>
    </recommendedName>
</protein>
<feature type="transmembrane region" description="Helical" evidence="1">
    <location>
        <begin position="277"/>
        <end position="296"/>
    </location>
</feature>
<feature type="transmembrane region" description="Helical" evidence="1">
    <location>
        <begin position="302"/>
        <end position="325"/>
    </location>
</feature>
<proteinExistence type="inferred from homology"/>
<evidence type="ECO:0000256" key="1">
    <source>
        <dbReference type="HAMAP-Rule" id="MF_02062"/>
    </source>
</evidence>
<organism evidence="3 4">
    <name type="scientific">Corynebacterium riegelii</name>
    <dbReference type="NCBI Taxonomy" id="156976"/>
    <lineage>
        <taxon>Bacteria</taxon>
        <taxon>Bacillati</taxon>
        <taxon>Actinomycetota</taxon>
        <taxon>Actinomycetes</taxon>
        <taxon>Mycobacteriales</taxon>
        <taxon>Corynebacteriaceae</taxon>
        <taxon>Corynebacterium</taxon>
    </lineage>
</organism>
<keyword evidence="1" id="KW-0472">Membrane</keyword>
<dbReference type="Pfam" id="PF03616">
    <property type="entry name" value="Glt_symporter"/>
    <property type="match status" value="1"/>
</dbReference>
<comment type="caution">
    <text evidence="1">Lacks conserved residue(s) required for the propagation of feature annotation.</text>
</comment>
<comment type="similarity">
    <text evidence="1">Belongs to the glutamate:Na(+) symporter (ESS) (TC 2.A.27) family.</text>
</comment>
<keyword evidence="1" id="KW-0813">Transport</keyword>
<keyword evidence="1" id="KW-0769">Symport</keyword>
<feature type="transmembrane region" description="Helical" evidence="1">
    <location>
        <begin position="34"/>
        <end position="53"/>
    </location>
</feature>
<dbReference type="InterPro" id="IPR004445">
    <property type="entry name" value="GltS"/>
</dbReference>
<feature type="transmembrane region" description="Helical" evidence="1">
    <location>
        <begin position="157"/>
        <end position="184"/>
    </location>
</feature>
<keyword evidence="1" id="KW-1003">Cell membrane</keyword>
<gene>
    <name evidence="3" type="ORF">AK829_10255</name>
</gene>
<dbReference type="HAMAP" id="MF_02062">
    <property type="entry name" value="GltS"/>
    <property type="match status" value="1"/>
</dbReference>
<keyword evidence="1" id="KW-0915">Sodium</keyword>
<name>A0A0K1RDF3_9CORY</name>
<evidence type="ECO:0000313" key="3">
    <source>
        <dbReference type="EMBL" id="AKV59449.1"/>
    </source>
</evidence>
<keyword evidence="4" id="KW-1185">Reference proteome</keyword>
<dbReference type="KEGG" id="crie:AK829_10255"/>
<feature type="transmembrane region" description="Helical" evidence="1">
    <location>
        <begin position="65"/>
        <end position="88"/>
    </location>
</feature>
<dbReference type="AlphaFoldDB" id="A0A0K1RDF3"/>
<keyword evidence="1" id="KW-1133">Transmembrane helix</keyword>
<dbReference type="GO" id="GO:0015501">
    <property type="term" value="F:glutamate:sodium symporter activity"/>
    <property type="evidence" value="ECO:0007669"/>
    <property type="project" value="UniProtKB-UniRule"/>
</dbReference>
<feature type="transmembrane region" description="Helical" evidence="1">
    <location>
        <begin position="369"/>
        <end position="392"/>
    </location>
</feature>
<feature type="transmembrane region" description="Helical" evidence="1">
    <location>
        <begin position="239"/>
        <end position="257"/>
    </location>
</feature>
<dbReference type="GO" id="GO:0015813">
    <property type="term" value="P:L-glutamate transmembrane transport"/>
    <property type="evidence" value="ECO:0007669"/>
    <property type="project" value="UniProtKB-UniRule"/>
</dbReference>
<comment type="function">
    <text evidence="1">Catalyzes the sodium-dependent transport of glutamate.</text>
</comment>
<keyword evidence="1" id="KW-0812">Transmembrane</keyword>
<dbReference type="NCBIfam" id="TIGR00210">
    <property type="entry name" value="gltS"/>
    <property type="match status" value="1"/>
</dbReference>
<keyword evidence="1" id="KW-0406">Ion transport</keyword>
<dbReference type="Proteomes" id="UP000060016">
    <property type="component" value="Chromosome"/>
</dbReference>
<evidence type="ECO:0000256" key="2">
    <source>
        <dbReference type="NCBIfam" id="TIGR00210"/>
    </source>
</evidence>
<dbReference type="GO" id="GO:0005886">
    <property type="term" value="C:plasma membrane"/>
    <property type="evidence" value="ECO:0007669"/>
    <property type="project" value="UniProtKB-SubCell"/>
</dbReference>